<evidence type="ECO:0000313" key="3">
    <source>
        <dbReference type="Proteomes" id="UP000319852"/>
    </source>
</evidence>
<dbReference type="AlphaFoldDB" id="A0A517N087"/>
<name>A0A517N087_9BACT</name>
<evidence type="ECO:0000313" key="2">
    <source>
        <dbReference type="EMBL" id="QDT00543.1"/>
    </source>
</evidence>
<feature type="chain" id="PRO_5022171699" evidence="1">
    <location>
        <begin position="21"/>
        <end position="156"/>
    </location>
</feature>
<dbReference type="Proteomes" id="UP000319852">
    <property type="component" value="Chromosome"/>
</dbReference>
<proteinExistence type="predicted"/>
<dbReference type="RefSeq" id="WP_145062126.1">
    <property type="nucleotide sequence ID" value="NZ_CP036263.1"/>
</dbReference>
<gene>
    <name evidence="2" type="ORF">HG15A2_38810</name>
</gene>
<keyword evidence="1" id="KW-0732">Signal</keyword>
<protein>
    <submittedName>
        <fullName evidence="2">Uncharacterized protein</fullName>
    </submittedName>
</protein>
<organism evidence="2 3">
    <name type="scientific">Adhaeretor mobilis</name>
    <dbReference type="NCBI Taxonomy" id="1930276"/>
    <lineage>
        <taxon>Bacteria</taxon>
        <taxon>Pseudomonadati</taxon>
        <taxon>Planctomycetota</taxon>
        <taxon>Planctomycetia</taxon>
        <taxon>Pirellulales</taxon>
        <taxon>Lacipirellulaceae</taxon>
        <taxon>Adhaeretor</taxon>
    </lineage>
</organism>
<dbReference type="EMBL" id="CP036263">
    <property type="protein sequence ID" value="QDT00543.1"/>
    <property type="molecule type" value="Genomic_DNA"/>
</dbReference>
<reference evidence="2 3" key="1">
    <citation type="submission" date="2019-02" db="EMBL/GenBank/DDBJ databases">
        <title>Deep-cultivation of Planctomycetes and their phenomic and genomic characterization uncovers novel biology.</title>
        <authorList>
            <person name="Wiegand S."/>
            <person name="Jogler M."/>
            <person name="Boedeker C."/>
            <person name="Pinto D."/>
            <person name="Vollmers J."/>
            <person name="Rivas-Marin E."/>
            <person name="Kohn T."/>
            <person name="Peeters S.H."/>
            <person name="Heuer A."/>
            <person name="Rast P."/>
            <person name="Oberbeckmann S."/>
            <person name="Bunk B."/>
            <person name="Jeske O."/>
            <person name="Meyerdierks A."/>
            <person name="Storesund J.E."/>
            <person name="Kallscheuer N."/>
            <person name="Luecker S."/>
            <person name="Lage O.M."/>
            <person name="Pohl T."/>
            <person name="Merkel B.J."/>
            <person name="Hornburger P."/>
            <person name="Mueller R.-W."/>
            <person name="Bruemmer F."/>
            <person name="Labrenz M."/>
            <person name="Spormann A.M."/>
            <person name="Op den Camp H."/>
            <person name="Overmann J."/>
            <person name="Amann R."/>
            <person name="Jetten M.S.M."/>
            <person name="Mascher T."/>
            <person name="Medema M.H."/>
            <person name="Devos D.P."/>
            <person name="Kaster A.-K."/>
            <person name="Ovreas L."/>
            <person name="Rohde M."/>
            <person name="Galperin M.Y."/>
            <person name="Jogler C."/>
        </authorList>
    </citation>
    <scope>NUCLEOTIDE SEQUENCE [LARGE SCALE GENOMIC DNA]</scope>
    <source>
        <strain evidence="2 3">HG15A2</strain>
    </source>
</reference>
<sequence length="156" mass="18088" precursor="true">MRRFIPFLLSVFCVATIAAARPPFAPAAKNQAQPTRAQAVAAIRSTERQMHNFRFVEYPRLVRELDRQIRLAEAETLVAADRVENYRGFRSFNFYTPAYNAEQSWRLQTLASHQHVQRLREQRAELTRYRRDVIRQLRGDINRGVAVLAAMDAAVE</sequence>
<keyword evidence="3" id="KW-1185">Reference proteome</keyword>
<accession>A0A517N087</accession>
<dbReference type="KEGG" id="amob:HG15A2_38810"/>
<evidence type="ECO:0000256" key="1">
    <source>
        <dbReference type="SAM" id="SignalP"/>
    </source>
</evidence>
<feature type="signal peptide" evidence="1">
    <location>
        <begin position="1"/>
        <end position="20"/>
    </location>
</feature>